<sequence length="140" mass="17047">MTDLSSLSIEAEKLKQRELRKLKELIDQYEQRKWKEPLLQKELGRSDKLEERRRADSFITFFFLLDSLKNHVPDIYIIDEKDRKRRVRGYHQLKKYMRKIFHLKCLVEMITQVKPDDPNAVELGDGEFAEYDNLKRVFWE</sequence>
<reference evidence="1" key="1">
    <citation type="submission" date="2020-08" db="EMBL/GenBank/DDBJ databases">
        <title>Multicomponent nature underlies the extraordinary mechanical properties of spider dragline silk.</title>
        <authorList>
            <person name="Kono N."/>
            <person name="Nakamura H."/>
            <person name="Mori M."/>
            <person name="Yoshida Y."/>
            <person name="Ohtoshi R."/>
            <person name="Malay A.D."/>
            <person name="Moran D.A.P."/>
            <person name="Tomita M."/>
            <person name="Numata K."/>
            <person name="Arakawa K."/>
        </authorList>
    </citation>
    <scope>NUCLEOTIDE SEQUENCE</scope>
</reference>
<organism evidence="1 2">
    <name type="scientific">Nephila pilipes</name>
    <name type="common">Giant wood spider</name>
    <name type="synonym">Nephila maculata</name>
    <dbReference type="NCBI Taxonomy" id="299642"/>
    <lineage>
        <taxon>Eukaryota</taxon>
        <taxon>Metazoa</taxon>
        <taxon>Ecdysozoa</taxon>
        <taxon>Arthropoda</taxon>
        <taxon>Chelicerata</taxon>
        <taxon>Arachnida</taxon>
        <taxon>Araneae</taxon>
        <taxon>Araneomorphae</taxon>
        <taxon>Entelegynae</taxon>
        <taxon>Araneoidea</taxon>
        <taxon>Nephilidae</taxon>
        <taxon>Nephila</taxon>
    </lineage>
</organism>
<proteinExistence type="predicted"/>
<dbReference type="Proteomes" id="UP000887013">
    <property type="component" value="Unassembled WGS sequence"/>
</dbReference>
<protein>
    <submittedName>
        <fullName evidence="1">Uncharacterized protein</fullName>
    </submittedName>
</protein>
<keyword evidence="2" id="KW-1185">Reference proteome</keyword>
<comment type="caution">
    <text evidence="1">The sequence shown here is derived from an EMBL/GenBank/DDBJ whole genome shotgun (WGS) entry which is preliminary data.</text>
</comment>
<evidence type="ECO:0000313" key="1">
    <source>
        <dbReference type="EMBL" id="GFU50112.1"/>
    </source>
</evidence>
<dbReference type="AlphaFoldDB" id="A0A8X6R568"/>
<dbReference type="EMBL" id="BMAW01087110">
    <property type="protein sequence ID" value="GFU50112.1"/>
    <property type="molecule type" value="Genomic_DNA"/>
</dbReference>
<evidence type="ECO:0000313" key="2">
    <source>
        <dbReference type="Proteomes" id="UP000887013"/>
    </source>
</evidence>
<gene>
    <name evidence="1" type="ORF">NPIL_629911</name>
</gene>
<name>A0A8X6R568_NEPPI</name>
<accession>A0A8X6R568</accession>